<organism evidence="3 4">
    <name type="scientific">Pseudoalteromonas luteoviolacea H33</name>
    <dbReference type="NCBI Taxonomy" id="1365251"/>
    <lineage>
        <taxon>Bacteria</taxon>
        <taxon>Pseudomonadati</taxon>
        <taxon>Pseudomonadota</taxon>
        <taxon>Gammaproteobacteria</taxon>
        <taxon>Alteromonadales</taxon>
        <taxon>Pseudoalteromonadaceae</taxon>
        <taxon>Pseudoalteromonas</taxon>
    </lineage>
</organism>
<dbReference type="GO" id="GO:0006508">
    <property type="term" value="P:proteolysis"/>
    <property type="evidence" value="ECO:0007669"/>
    <property type="project" value="InterPro"/>
</dbReference>
<dbReference type="AlphaFoldDB" id="A0A167FRC2"/>
<dbReference type="Proteomes" id="UP000076503">
    <property type="component" value="Unassembled WGS sequence"/>
</dbReference>
<evidence type="ECO:0000313" key="4">
    <source>
        <dbReference type="Proteomes" id="UP000076503"/>
    </source>
</evidence>
<evidence type="ECO:0000313" key="3">
    <source>
        <dbReference type="EMBL" id="KZN52697.1"/>
    </source>
</evidence>
<feature type="domain" description="Peptidase S1" evidence="2">
    <location>
        <begin position="19"/>
        <end position="240"/>
    </location>
</feature>
<dbReference type="SMART" id="SM00020">
    <property type="entry name" value="Tryp_SPc"/>
    <property type="match status" value="1"/>
</dbReference>
<keyword evidence="1" id="KW-1015">Disulfide bond</keyword>
<dbReference type="PATRIC" id="fig|1365251.3.peg.871"/>
<dbReference type="InterPro" id="IPR043504">
    <property type="entry name" value="Peptidase_S1_PA_chymotrypsin"/>
</dbReference>
<dbReference type="Pfam" id="PF00089">
    <property type="entry name" value="Trypsin"/>
    <property type="match status" value="1"/>
</dbReference>
<dbReference type="OrthoDB" id="267336at2"/>
<evidence type="ECO:0000256" key="1">
    <source>
        <dbReference type="ARBA" id="ARBA00023157"/>
    </source>
</evidence>
<dbReference type="RefSeq" id="WP_063360536.1">
    <property type="nucleotide sequence ID" value="NZ_AUXZ01000060.1"/>
</dbReference>
<dbReference type="SUPFAM" id="SSF50494">
    <property type="entry name" value="Trypsin-like serine proteases"/>
    <property type="match status" value="1"/>
</dbReference>
<proteinExistence type="predicted"/>
<dbReference type="PANTHER" id="PTHR24253">
    <property type="entry name" value="TRANSMEMBRANE PROTEASE SERINE"/>
    <property type="match status" value="1"/>
</dbReference>
<sequence length="284" mass="31125">MKYILLSLVLISYNASAILIRHDMEDKQYLAKPLDFPALTTFYIDGAHGSLIKPNWIITAAHTTFCLKPGTKIKTTQGSAIVKRLHVHPNHTPGVSHDIALVELSEPIHQVRPAKLYQKTNEAGRDIWFIGIGGTGNGITGITVDNYDNKGVLRKAQNRVEQAKGPILTFKFDNGESALPLEGISGGGDSGGPAYFKQGNDYYVMGLSSRYGGGPSEKYNSLEVYSRVSYFMSWITKVMKSPENSIKSGISLDKLKHLPGGLKPSDLPSLCKDILFSEKELQAI</sequence>
<accession>A0A167FRC2</accession>
<dbReference type="PANTHER" id="PTHR24253:SF153">
    <property type="entry name" value="SERINE PROTEASE HEPSIN"/>
    <property type="match status" value="1"/>
</dbReference>
<dbReference type="PRINTS" id="PR00722">
    <property type="entry name" value="CHYMOTRYPSIN"/>
</dbReference>
<comment type="caution">
    <text evidence="3">The sequence shown here is derived from an EMBL/GenBank/DDBJ whole genome shotgun (WGS) entry which is preliminary data.</text>
</comment>
<evidence type="ECO:0000259" key="2">
    <source>
        <dbReference type="PROSITE" id="PS50240"/>
    </source>
</evidence>
<protein>
    <recommendedName>
        <fullName evidence="2">Peptidase S1 domain-containing protein</fullName>
    </recommendedName>
</protein>
<dbReference type="EMBL" id="AUXZ01000060">
    <property type="protein sequence ID" value="KZN52697.1"/>
    <property type="molecule type" value="Genomic_DNA"/>
</dbReference>
<dbReference type="InterPro" id="IPR001314">
    <property type="entry name" value="Peptidase_S1A"/>
</dbReference>
<name>A0A167FRC2_9GAMM</name>
<dbReference type="InterPro" id="IPR009003">
    <property type="entry name" value="Peptidase_S1_PA"/>
</dbReference>
<dbReference type="Gene3D" id="2.40.10.10">
    <property type="entry name" value="Trypsin-like serine proteases"/>
    <property type="match status" value="1"/>
</dbReference>
<dbReference type="PROSITE" id="PS50240">
    <property type="entry name" value="TRYPSIN_DOM"/>
    <property type="match status" value="1"/>
</dbReference>
<gene>
    <name evidence="3" type="ORF">N476_09700</name>
</gene>
<reference evidence="3 4" key="1">
    <citation type="submission" date="2013-07" db="EMBL/GenBank/DDBJ databases">
        <title>Comparative Genomic and Metabolomic Analysis of Twelve Strains of Pseudoalteromonas luteoviolacea.</title>
        <authorList>
            <person name="Vynne N.G."/>
            <person name="Mansson M."/>
            <person name="Gram L."/>
        </authorList>
    </citation>
    <scope>NUCLEOTIDE SEQUENCE [LARGE SCALE GENOMIC DNA]</scope>
    <source>
        <strain evidence="3 4">H33</strain>
    </source>
</reference>
<dbReference type="InterPro" id="IPR001254">
    <property type="entry name" value="Trypsin_dom"/>
</dbReference>
<dbReference type="GO" id="GO:0004252">
    <property type="term" value="F:serine-type endopeptidase activity"/>
    <property type="evidence" value="ECO:0007669"/>
    <property type="project" value="InterPro"/>
</dbReference>